<dbReference type="InterPro" id="IPR019615">
    <property type="entry name" value="DUF2487"/>
</dbReference>
<comment type="caution">
    <text evidence="1">The sequence shown here is derived from an EMBL/GenBank/DDBJ whole genome shotgun (WGS) entry which is preliminary data.</text>
</comment>
<sequence>MRWNAESLNYYAEAKEYVDTALIPLVPFNFQEKTQSAAEQGEYVQLLSEGIENQFAGRIMLTPPYTYLQTDSLKSQCEALKQWDDHLLEAGFAHRFYITGDPAWRSLSPAEEAEVIWMPPISLSSMEMKQVKSVISQQIDQIVPLITGRW</sequence>
<dbReference type="STRING" id="1464123.SAMN05444126_10151"/>
<protein>
    <recommendedName>
        <fullName evidence="3">DUF2487 domain-containing protein</fullName>
    </recommendedName>
</protein>
<evidence type="ECO:0008006" key="3">
    <source>
        <dbReference type="Google" id="ProtNLM"/>
    </source>
</evidence>
<dbReference type="Pfam" id="PF10673">
    <property type="entry name" value="DUF2487"/>
    <property type="match status" value="1"/>
</dbReference>
<dbReference type="RefSeq" id="WP_093071522.1">
    <property type="nucleotide sequence ID" value="NZ_FOGV01000001.1"/>
</dbReference>
<dbReference type="Proteomes" id="UP000199318">
    <property type="component" value="Unassembled WGS sequence"/>
</dbReference>
<name>A0A1H9P1D3_9BACI</name>
<dbReference type="EMBL" id="FOGV01000001">
    <property type="protein sequence ID" value="SER41992.1"/>
    <property type="molecule type" value="Genomic_DNA"/>
</dbReference>
<evidence type="ECO:0000313" key="1">
    <source>
        <dbReference type="EMBL" id="SER41992.1"/>
    </source>
</evidence>
<gene>
    <name evidence="1" type="ORF">SAMN05444126_10151</name>
</gene>
<organism evidence="1 2">
    <name type="scientific">Salisediminibacterium halotolerans</name>
    <dbReference type="NCBI Taxonomy" id="517425"/>
    <lineage>
        <taxon>Bacteria</taxon>
        <taxon>Bacillati</taxon>
        <taxon>Bacillota</taxon>
        <taxon>Bacilli</taxon>
        <taxon>Bacillales</taxon>
        <taxon>Bacillaceae</taxon>
        <taxon>Salisediminibacterium</taxon>
    </lineage>
</organism>
<evidence type="ECO:0000313" key="2">
    <source>
        <dbReference type="Proteomes" id="UP000199318"/>
    </source>
</evidence>
<proteinExistence type="predicted"/>
<reference evidence="2" key="1">
    <citation type="submission" date="2016-10" db="EMBL/GenBank/DDBJ databases">
        <authorList>
            <person name="de Groot N.N."/>
        </authorList>
    </citation>
    <scope>NUCLEOTIDE SEQUENCE [LARGE SCALE GENOMIC DNA]</scope>
    <source>
        <strain evidence="2">10nlg</strain>
    </source>
</reference>
<accession>A0A1H9P1D3</accession>
<dbReference type="AlphaFoldDB" id="A0A1H9P1D3"/>
<dbReference type="OrthoDB" id="2678750at2"/>
<keyword evidence="2" id="KW-1185">Reference proteome</keyword>